<gene>
    <name evidence="1" type="ORF">DW888_15505</name>
</gene>
<dbReference type="RefSeq" id="WP_002561807.1">
    <property type="nucleotide sequence ID" value="NZ_CABJFV010000014.1"/>
</dbReference>
<sequence>MRGINIISMLIGFWGFNIFPILAQTQVKPESIDNLICFWSFMEESGTERISSGRCQYALREGTPFIERVKEGVFGEYSARIKEGEWFYIPRAQCPALNIHGKDGEVTVVAWIKRDVKQYSQCEAVAGMWDETRKKRQYCLFLDLRIWGSSQQAGGHVSGTGGATEGYKYCMDAAIGKSKIPYSEWECIGFTYDTKKVSVYVNGYLDVRKERNPYQYDLGLFDGGYQGSDFTVGAVNRSGEMGNFFVGQIGGLAVYDRALTKEEMRYLSSNINK</sequence>
<dbReference type="InterPro" id="IPR013320">
    <property type="entry name" value="ConA-like_dom_sf"/>
</dbReference>
<comment type="caution">
    <text evidence="1">The sequence shown here is derived from an EMBL/GenBank/DDBJ whole genome shotgun (WGS) entry which is preliminary data.</text>
</comment>
<accession>A0A413VJI8</accession>
<dbReference type="AlphaFoldDB" id="A0A413VJI8"/>
<dbReference type="EMBL" id="QSGO01000014">
    <property type="protein sequence ID" value="RHB33746.1"/>
    <property type="molecule type" value="Genomic_DNA"/>
</dbReference>
<dbReference type="GeneID" id="69501511"/>
<dbReference type="GO" id="GO:0005975">
    <property type="term" value="P:carbohydrate metabolic process"/>
    <property type="evidence" value="ECO:0007669"/>
    <property type="project" value="UniProtKB-ARBA"/>
</dbReference>
<organism evidence="1 2">
    <name type="scientific">Bacteroides nordii</name>
    <dbReference type="NCBI Taxonomy" id="291645"/>
    <lineage>
        <taxon>Bacteria</taxon>
        <taxon>Pseudomonadati</taxon>
        <taxon>Bacteroidota</taxon>
        <taxon>Bacteroidia</taxon>
        <taxon>Bacteroidales</taxon>
        <taxon>Bacteroidaceae</taxon>
        <taxon>Bacteroides</taxon>
    </lineage>
</organism>
<dbReference type="Proteomes" id="UP000284379">
    <property type="component" value="Unassembled WGS sequence"/>
</dbReference>
<proteinExistence type="predicted"/>
<name>A0A413VJI8_9BACE</name>
<dbReference type="Pfam" id="PF13385">
    <property type="entry name" value="Laminin_G_3"/>
    <property type="match status" value="1"/>
</dbReference>
<dbReference type="GO" id="GO:0004553">
    <property type="term" value="F:hydrolase activity, hydrolyzing O-glycosyl compounds"/>
    <property type="evidence" value="ECO:0007669"/>
    <property type="project" value="UniProtKB-ARBA"/>
</dbReference>
<evidence type="ECO:0000313" key="1">
    <source>
        <dbReference type="EMBL" id="RHB33746.1"/>
    </source>
</evidence>
<dbReference type="Gene3D" id="2.60.120.200">
    <property type="match status" value="1"/>
</dbReference>
<protein>
    <submittedName>
        <fullName evidence="1">LamG domain-containing protein</fullName>
    </submittedName>
</protein>
<reference evidence="1 2" key="1">
    <citation type="submission" date="2018-08" db="EMBL/GenBank/DDBJ databases">
        <title>A genome reference for cultivated species of the human gut microbiota.</title>
        <authorList>
            <person name="Zou Y."/>
            <person name="Xue W."/>
            <person name="Luo G."/>
        </authorList>
    </citation>
    <scope>NUCLEOTIDE SEQUENCE [LARGE SCALE GENOMIC DNA]</scope>
    <source>
        <strain evidence="1 2">AM40-30BH</strain>
    </source>
</reference>
<dbReference type="SUPFAM" id="SSF49899">
    <property type="entry name" value="Concanavalin A-like lectins/glucanases"/>
    <property type="match status" value="1"/>
</dbReference>
<evidence type="ECO:0000313" key="2">
    <source>
        <dbReference type="Proteomes" id="UP000284379"/>
    </source>
</evidence>